<protein>
    <submittedName>
        <fullName evidence="10">Iron(III) transport system ATP-binding protein</fullName>
    </submittedName>
</protein>
<dbReference type="PANTHER" id="PTHR42781">
    <property type="entry name" value="SPERMIDINE/PUTRESCINE IMPORT ATP-BINDING PROTEIN POTA"/>
    <property type="match status" value="1"/>
</dbReference>
<keyword evidence="8" id="KW-0472">Membrane</keyword>
<dbReference type="Gene3D" id="3.40.50.300">
    <property type="entry name" value="P-loop containing nucleotide triphosphate hydrolases"/>
    <property type="match status" value="1"/>
</dbReference>
<evidence type="ECO:0000256" key="3">
    <source>
        <dbReference type="ARBA" id="ARBA00022496"/>
    </source>
</evidence>
<dbReference type="InterPro" id="IPR013611">
    <property type="entry name" value="Transp-assoc_OB_typ2"/>
</dbReference>
<dbReference type="GO" id="GO:0016887">
    <property type="term" value="F:ATP hydrolysis activity"/>
    <property type="evidence" value="ECO:0007669"/>
    <property type="project" value="InterPro"/>
</dbReference>
<dbReference type="InterPro" id="IPR050093">
    <property type="entry name" value="ABC_SmlMolc_Importer"/>
</dbReference>
<sequence length="354" mass="38841">MSALLRIEGLKCAYQSQTVLASVCFDIEPGEIACLLGPSGCGKTTVLRAIAGFIAPQAGEIRLGEQLISSAAHVVPPEQRGMGMVFQDYALFPHLNIADNIAFGLRRMPAAEKQRRVKEVLELVELPDLSKRYPHELSGGQQQRVALARALAPDPRLLLMDEPFSNLDTDLRRQLSQEVRQILKRRGIAAIMVTHDQQEAFTISDKIGILSAGRVQQWGTPESLYYQPVSPEVAAFVGKGELFQGKVTDSSAVETDLGLLEFAEPLGVDAGCDVQLFLRPGDLYLSHDGGVPGEVCSAEFQGSLTLYCIRLHTGREIEVLEQGLHRYGEREKVGVHVTAHRPILFSSCPVRNPY</sequence>
<keyword evidence="3" id="KW-0410">Iron transport</keyword>
<evidence type="ECO:0000256" key="1">
    <source>
        <dbReference type="ARBA" id="ARBA00022448"/>
    </source>
</evidence>
<evidence type="ECO:0000313" key="10">
    <source>
        <dbReference type="EMBL" id="SEB04377.1"/>
    </source>
</evidence>
<reference evidence="11" key="1">
    <citation type="submission" date="2016-10" db="EMBL/GenBank/DDBJ databases">
        <authorList>
            <person name="Varghese N."/>
            <person name="Submissions S."/>
        </authorList>
    </citation>
    <scope>NUCLEOTIDE SEQUENCE [LARGE SCALE GENOMIC DNA]</scope>
    <source>
        <strain evidence="11">DSM 11526</strain>
    </source>
</reference>
<keyword evidence="6" id="KW-0408">Iron</keyword>
<name>A0A1H4G4P5_9GAMM</name>
<dbReference type="PROSITE" id="PS50893">
    <property type="entry name" value="ABC_TRANSPORTER_2"/>
    <property type="match status" value="1"/>
</dbReference>
<dbReference type="InterPro" id="IPR015853">
    <property type="entry name" value="ABC_transpr_FbpC"/>
</dbReference>
<evidence type="ECO:0000256" key="8">
    <source>
        <dbReference type="ARBA" id="ARBA00023136"/>
    </source>
</evidence>
<dbReference type="RefSeq" id="WP_091827383.1">
    <property type="nucleotide sequence ID" value="NZ_FNRJ01000014.1"/>
</dbReference>
<dbReference type="EMBL" id="FNRJ01000014">
    <property type="protein sequence ID" value="SEB04377.1"/>
    <property type="molecule type" value="Genomic_DNA"/>
</dbReference>
<dbReference type="InterPro" id="IPR003593">
    <property type="entry name" value="AAA+_ATPase"/>
</dbReference>
<dbReference type="Pfam" id="PF00005">
    <property type="entry name" value="ABC_tran"/>
    <property type="match status" value="1"/>
</dbReference>
<dbReference type="FunFam" id="3.40.50.300:FF:000425">
    <property type="entry name" value="Probable ABC transporter, ATP-binding subunit"/>
    <property type="match status" value="1"/>
</dbReference>
<dbReference type="InterPro" id="IPR008995">
    <property type="entry name" value="Mo/tungstate-bd_C_term_dom"/>
</dbReference>
<evidence type="ECO:0000256" key="7">
    <source>
        <dbReference type="ARBA" id="ARBA00023065"/>
    </source>
</evidence>
<dbReference type="GO" id="GO:0043190">
    <property type="term" value="C:ATP-binding cassette (ABC) transporter complex"/>
    <property type="evidence" value="ECO:0007669"/>
    <property type="project" value="InterPro"/>
</dbReference>
<dbReference type="SUPFAM" id="SSF52540">
    <property type="entry name" value="P-loop containing nucleoside triphosphate hydrolases"/>
    <property type="match status" value="1"/>
</dbReference>
<evidence type="ECO:0000259" key="9">
    <source>
        <dbReference type="PROSITE" id="PS50893"/>
    </source>
</evidence>
<feature type="domain" description="ABC transporter" evidence="9">
    <location>
        <begin position="5"/>
        <end position="237"/>
    </location>
</feature>
<dbReference type="OrthoDB" id="9802264at2"/>
<keyword evidence="4" id="KW-0547">Nucleotide-binding</keyword>
<dbReference type="GO" id="GO:0015408">
    <property type="term" value="F:ABC-type ferric iron transporter activity"/>
    <property type="evidence" value="ECO:0007669"/>
    <property type="project" value="InterPro"/>
</dbReference>
<keyword evidence="7" id="KW-0406">Ion transport</keyword>
<keyword evidence="1" id="KW-0813">Transport</keyword>
<dbReference type="STRING" id="1122198.SAMN02745729_11426"/>
<dbReference type="InterPro" id="IPR017871">
    <property type="entry name" value="ABC_transporter-like_CS"/>
</dbReference>
<dbReference type="GO" id="GO:0015697">
    <property type="term" value="P:quaternary ammonium group transport"/>
    <property type="evidence" value="ECO:0007669"/>
    <property type="project" value="UniProtKB-ARBA"/>
</dbReference>
<accession>A0A1H4G4P5</accession>
<dbReference type="Proteomes" id="UP000242469">
    <property type="component" value="Unassembled WGS sequence"/>
</dbReference>
<dbReference type="InterPro" id="IPR027417">
    <property type="entry name" value="P-loop_NTPase"/>
</dbReference>
<evidence type="ECO:0000256" key="4">
    <source>
        <dbReference type="ARBA" id="ARBA00022741"/>
    </source>
</evidence>
<evidence type="ECO:0000256" key="5">
    <source>
        <dbReference type="ARBA" id="ARBA00022840"/>
    </source>
</evidence>
<dbReference type="PANTHER" id="PTHR42781:SF4">
    <property type="entry name" value="SPERMIDINE_PUTRESCINE IMPORT ATP-BINDING PROTEIN POTA"/>
    <property type="match status" value="1"/>
</dbReference>
<evidence type="ECO:0000256" key="2">
    <source>
        <dbReference type="ARBA" id="ARBA00022475"/>
    </source>
</evidence>
<dbReference type="GO" id="GO:0005524">
    <property type="term" value="F:ATP binding"/>
    <property type="evidence" value="ECO:0007669"/>
    <property type="project" value="UniProtKB-KW"/>
</dbReference>
<organism evidence="10 11">
    <name type="scientific">Marinobacterium iners DSM 11526</name>
    <dbReference type="NCBI Taxonomy" id="1122198"/>
    <lineage>
        <taxon>Bacteria</taxon>
        <taxon>Pseudomonadati</taxon>
        <taxon>Pseudomonadota</taxon>
        <taxon>Gammaproteobacteria</taxon>
        <taxon>Oceanospirillales</taxon>
        <taxon>Oceanospirillaceae</taxon>
        <taxon>Marinobacterium</taxon>
    </lineage>
</organism>
<evidence type="ECO:0000256" key="6">
    <source>
        <dbReference type="ARBA" id="ARBA00023004"/>
    </source>
</evidence>
<dbReference type="InterPro" id="IPR003439">
    <property type="entry name" value="ABC_transporter-like_ATP-bd"/>
</dbReference>
<gene>
    <name evidence="10" type="ORF">SAMN02745729_11426</name>
</gene>
<dbReference type="SUPFAM" id="SSF50331">
    <property type="entry name" value="MOP-like"/>
    <property type="match status" value="1"/>
</dbReference>
<evidence type="ECO:0000313" key="11">
    <source>
        <dbReference type="Proteomes" id="UP000242469"/>
    </source>
</evidence>
<keyword evidence="5 10" id="KW-0067">ATP-binding</keyword>
<dbReference type="CDD" id="cd03259">
    <property type="entry name" value="ABC_Carb_Solutes_like"/>
    <property type="match status" value="1"/>
</dbReference>
<proteinExistence type="predicted"/>
<keyword evidence="11" id="KW-1185">Reference proteome</keyword>
<dbReference type="SMART" id="SM00382">
    <property type="entry name" value="AAA"/>
    <property type="match status" value="1"/>
</dbReference>
<dbReference type="PROSITE" id="PS00211">
    <property type="entry name" value="ABC_TRANSPORTER_1"/>
    <property type="match status" value="1"/>
</dbReference>
<keyword evidence="2" id="KW-1003">Cell membrane</keyword>
<dbReference type="AlphaFoldDB" id="A0A1H4G4P5"/>
<dbReference type="Pfam" id="PF08402">
    <property type="entry name" value="TOBE_2"/>
    <property type="match status" value="1"/>
</dbReference>